<keyword evidence="2" id="KW-0378">Hydrolase</keyword>
<dbReference type="GO" id="GO:0016787">
    <property type="term" value="F:hydrolase activity"/>
    <property type="evidence" value="ECO:0007669"/>
    <property type="project" value="UniProtKB-KW"/>
</dbReference>
<evidence type="ECO:0000256" key="2">
    <source>
        <dbReference type="ARBA" id="ARBA00022801"/>
    </source>
</evidence>
<evidence type="ECO:0000313" key="6">
    <source>
        <dbReference type="EMBL" id="SVC35336.1"/>
    </source>
</evidence>
<evidence type="ECO:0000259" key="5">
    <source>
        <dbReference type="PROSITE" id="PS51198"/>
    </source>
</evidence>
<protein>
    <recommendedName>
        <fullName evidence="5">UvrD-like helicase ATP-binding domain-containing protein</fullName>
    </recommendedName>
</protein>
<name>A0A382LFD5_9ZZZZ</name>
<dbReference type="PANTHER" id="PTHR11070:SF2">
    <property type="entry name" value="ATP-DEPENDENT DNA HELICASE SRS2"/>
    <property type="match status" value="1"/>
</dbReference>
<dbReference type="PANTHER" id="PTHR11070">
    <property type="entry name" value="UVRD / RECB / PCRA DNA HELICASE FAMILY MEMBER"/>
    <property type="match status" value="1"/>
</dbReference>
<dbReference type="InterPro" id="IPR000212">
    <property type="entry name" value="DNA_helicase_UvrD/REP"/>
</dbReference>
<dbReference type="GO" id="GO:0003677">
    <property type="term" value="F:DNA binding"/>
    <property type="evidence" value="ECO:0007669"/>
    <property type="project" value="InterPro"/>
</dbReference>
<dbReference type="GO" id="GO:0005524">
    <property type="term" value="F:ATP binding"/>
    <property type="evidence" value="ECO:0007669"/>
    <property type="project" value="UniProtKB-KW"/>
</dbReference>
<dbReference type="GO" id="GO:0043138">
    <property type="term" value="F:3'-5' DNA helicase activity"/>
    <property type="evidence" value="ECO:0007669"/>
    <property type="project" value="TreeGrafter"/>
</dbReference>
<keyword evidence="3" id="KW-0347">Helicase</keyword>
<dbReference type="InterPro" id="IPR014016">
    <property type="entry name" value="UvrD-like_ATP-bd"/>
</dbReference>
<dbReference type="GO" id="GO:0033202">
    <property type="term" value="C:DNA helicase complex"/>
    <property type="evidence" value="ECO:0007669"/>
    <property type="project" value="TreeGrafter"/>
</dbReference>
<dbReference type="GO" id="GO:0005829">
    <property type="term" value="C:cytosol"/>
    <property type="evidence" value="ECO:0007669"/>
    <property type="project" value="TreeGrafter"/>
</dbReference>
<sequence length="291" mass="33990">LEERQRSLDPEKSFLVQAPAGSGKTELLIQRYLRLLSRVEYPEQIISMTFTRKAAEEMKRRILEALKNAETKIEPRSPHQSETREHARQALQRDREKNWRLLENPNRLKILTIDSFCAGLIRQMPIVSSGGGPLDIMENSDVLYKEASKRILEMVEKDDQVGKRVRMILKHLDNSKTAFLDRIDQLYKIRDKWMIHFFDEFKIDYNKRKEYEKKFSKLIESNLRDLCRVIPDEFNSIISLASFAGQNCIKDNPQSPISILANITSLPRNQIDDLNLWKAIAELIYIKDGSI</sequence>
<feature type="non-terminal residue" evidence="6">
    <location>
        <position position="291"/>
    </location>
</feature>
<dbReference type="PROSITE" id="PS51198">
    <property type="entry name" value="UVRD_HELICASE_ATP_BIND"/>
    <property type="match status" value="1"/>
</dbReference>
<keyword evidence="4" id="KW-0067">ATP-binding</keyword>
<dbReference type="InterPro" id="IPR027417">
    <property type="entry name" value="P-loop_NTPase"/>
</dbReference>
<dbReference type="EMBL" id="UINC01086667">
    <property type="protein sequence ID" value="SVC35336.1"/>
    <property type="molecule type" value="Genomic_DNA"/>
</dbReference>
<gene>
    <name evidence="6" type="ORF">METZ01_LOCUS288190</name>
</gene>
<evidence type="ECO:0000256" key="4">
    <source>
        <dbReference type="ARBA" id="ARBA00022840"/>
    </source>
</evidence>
<dbReference type="SUPFAM" id="SSF52540">
    <property type="entry name" value="P-loop containing nucleoside triphosphate hydrolases"/>
    <property type="match status" value="1"/>
</dbReference>
<organism evidence="6">
    <name type="scientific">marine metagenome</name>
    <dbReference type="NCBI Taxonomy" id="408172"/>
    <lineage>
        <taxon>unclassified sequences</taxon>
        <taxon>metagenomes</taxon>
        <taxon>ecological metagenomes</taxon>
    </lineage>
</organism>
<dbReference type="AlphaFoldDB" id="A0A382LFD5"/>
<dbReference type="Pfam" id="PF00580">
    <property type="entry name" value="UvrD-helicase"/>
    <property type="match status" value="1"/>
</dbReference>
<keyword evidence="1" id="KW-0547">Nucleotide-binding</keyword>
<feature type="domain" description="UvrD-like helicase ATP-binding" evidence="5">
    <location>
        <begin position="1"/>
        <end position="291"/>
    </location>
</feature>
<dbReference type="GO" id="GO:0000725">
    <property type="term" value="P:recombinational repair"/>
    <property type="evidence" value="ECO:0007669"/>
    <property type="project" value="TreeGrafter"/>
</dbReference>
<evidence type="ECO:0000256" key="3">
    <source>
        <dbReference type="ARBA" id="ARBA00022806"/>
    </source>
</evidence>
<dbReference type="Gene3D" id="3.40.50.300">
    <property type="entry name" value="P-loop containing nucleotide triphosphate hydrolases"/>
    <property type="match status" value="1"/>
</dbReference>
<feature type="non-terminal residue" evidence="6">
    <location>
        <position position="1"/>
    </location>
</feature>
<accession>A0A382LFD5</accession>
<reference evidence="6" key="1">
    <citation type="submission" date="2018-05" db="EMBL/GenBank/DDBJ databases">
        <authorList>
            <person name="Lanie J.A."/>
            <person name="Ng W.-L."/>
            <person name="Kazmierczak K.M."/>
            <person name="Andrzejewski T.M."/>
            <person name="Davidsen T.M."/>
            <person name="Wayne K.J."/>
            <person name="Tettelin H."/>
            <person name="Glass J.I."/>
            <person name="Rusch D."/>
            <person name="Podicherti R."/>
            <person name="Tsui H.-C.T."/>
            <person name="Winkler M.E."/>
        </authorList>
    </citation>
    <scope>NUCLEOTIDE SEQUENCE</scope>
</reference>
<evidence type="ECO:0000256" key="1">
    <source>
        <dbReference type="ARBA" id="ARBA00022741"/>
    </source>
</evidence>
<proteinExistence type="predicted"/>